<organism evidence="3 4">
    <name type="scientific">Epilithonimonas ginsengisoli</name>
    <dbReference type="NCBI Taxonomy" id="1245592"/>
    <lineage>
        <taxon>Bacteria</taxon>
        <taxon>Pseudomonadati</taxon>
        <taxon>Bacteroidota</taxon>
        <taxon>Flavobacteriia</taxon>
        <taxon>Flavobacteriales</taxon>
        <taxon>Weeksellaceae</taxon>
        <taxon>Chryseobacterium group</taxon>
        <taxon>Epilithonimonas</taxon>
    </lineage>
</organism>
<dbReference type="Proteomes" id="UP001204439">
    <property type="component" value="Unassembled WGS sequence"/>
</dbReference>
<feature type="signal peptide" evidence="1">
    <location>
        <begin position="1"/>
        <end position="18"/>
    </location>
</feature>
<dbReference type="SUPFAM" id="SSF74653">
    <property type="entry name" value="TolA/TonB C-terminal domain"/>
    <property type="match status" value="1"/>
</dbReference>
<dbReference type="InterPro" id="IPR037682">
    <property type="entry name" value="TonB_C"/>
</dbReference>
<evidence type="ECO:0000256" key="1">
    <source>
        <dbReference type="SAM" id="SignalP"/>
    </source>
</evidence>
<evidence type="ECO:0000313" key="4">
    <source>
        <dbReference type="Proteomes" id="UP001204439"/>
    </source>
</evidence>
<sequence>MKKLILIFGIFSSILTFSQEVGVAPKETVVGPVEQQASFPGGIAAFRTEFVNNIKTKDIKQKGVFRTTVSFMVEKDGTISDVKAEGANADFNTASVAAVKKIKTKWIPAMSDGKPARSQFRFPAAFNAE</sequence>
<evidence type="ECO:0000259" key="2">
    <source>
        <dbReference type="Pfam" id="PF03544"/>
    </source>
</evidence>
<keyword evidence="1" id="KW-0732">Signal</keyword>
<accession>A0ABU4JKD4</accession>
<keyword evidence="4" id="KW-1185">Reference proteome</keyword>
<gene>
    <name evidence="3" type="ORF">NG800_014675</name>
</gene>
<feature type="domain" description="TonB C-terminal" evidence="2">
    <location>
        <begin position="67"/>
        <end position="127"/>
    </location>
</feature>
<reference evidence="3 4" key="1">
    <citation type="submission" date="2023-11" db="EMBL/GenBank/DDBJ databases">
        <title>First isolation, identification, and characterization of non-pathogenic Epilithonimonas ginsengisoli isolated from diseased farmed rainbow trout (Oncorhynchus mykiss) in Chile.</title>
        <authorList>
            <person name="Miranda C.D."/>
            <person name="Irgang R."/>
            <person name="Concha C."/>
            <person name="Rojas R."/>
            <person name="Avendano R."/>
        </authorList>
    </citation>
    <scope>NUCLEOTIDE SEQUENCE [LARGE SCALE GENOMIC DNA]</scope>
    <source>
        <strain evidence="3 4">FP99</strain>
    </source>
</reference>
<comment type="caution">
    <text evidence="3">The sequence shown here is derived from an EMBL/GenBank/DDBJ whole genome shotgun (WGS) entry which is preliminary data.</text>
</comment>
<dbReference type="EMBL" id="JAMXLT020000027">
    <property type="protein sequence ID" value="MDW8550169.1"/>
    <property type="molecule type" value="Genomic_DNA"/>
</dbReference>
<protein>
    <submittedName>
        <fullName evidence="3">Energy transducer TonB</fullName>
    </submittedName>
</protein>
<evidence type="ECO:0000313" key="3">
    <source>
        <dbReference type="EMBL" id="MDW8550169.1"/>
    </source>
</evidence>
<name>A0ABU4JKD4_9FLAO</name>
<dbReference type="Gene3D" id="3.30.1150.10">
    <property type="match status" value="1"/>
</dbReference>
<feature type="chain" id="PRO_5046786368" evidence="1">
    <location>
        <begin position="19"/>
        <end position="129"/>
    </location>
</feature>
<dbReference type="RefSeq" id="WP_063970513.1">
    <property type="nucleotide sequence ID" value="NZ_JAMXLT020000027.1"/>
</dbReference>
<dbReference type="Pfam" id="PF03544">
    <property type="entry name" value="TonB_C"/>
    <property type="match status" value="1"/>
</dbReference>
<proteinExistence type="predicted"/>